<dbReference type="SMART" id="SM00062">
    <property type="entry name" value="PBPb"/>
    <property type="match status" value="1"/>
</dbReference>
<evidence type="ECO:0000259" key="3">
    <source>
        <dbReference type="SMART" id="SM00062"/>
    </source>
</evidence>
<dbReference type="InterPro" id="IPR022448">
    <property type="entry name" value="Quinoprotein_dehydrogenase"/>
</dbReference>
<dbReference type="EMBL" id="JABWCV010000002">
    <property type="protein sequence ID" value="NVF12967.1"/>
    <property type="molecule type" value="Genomic_DNA"/>
</dbReference>
<reference evidence="4 5" key="1">
    <citation type="submission" date="2020-06" db="EMBL/GenBank/DDBJ databases">
        <title>Halomonas sp. QX-1 draft genome sequence.</title>
        <authorList>
            <person name="Qiu X."/>
        </authorList>
    </citation>
    <scope>NUCLEOTIDE SEQUENCE [LARGE SCALE GENOMIC DNA]</scope>
    <source>
        <strain evidence="4 5">QX-1</strain>
    </source>
</reference>
<dbReference type="PANTHER" id="PTHR35936:SF17">
    <property type="entry name" value="ARGININE-BINDING EXTRACELLULAR PROTEIN ARTP"/>
    <property type="match status" value="1"/>
</dbReference>
<sequence length="282" mass="31111">MPHSIRLALFVTATTLGLIGTGVNSASADMPERDEREHLRVCADGNNLPFTNREEQGFENRIAQLLAEDMGNPLTYVWAPQIMGFVRNTLELRVCDVIMGVAAGYEFVQGSNAYYRSVYSLIVPEGSDIEITSLNDPSLQDRRIGVIAETPPVVPLRRAGASIKGYPLQVDTRVRAPVKDAIEDIVAGITEGAVLWGPIAGYYAAQQEPALKVIPLVDDTTGAHLQYRITMGIRHGEPQWKDTLNDFIDRRQDDINAILADYNVPLLDRHGQLIDEGARDSE</sequence>
<dbReference type="Gene3D" id="3.40.190.10">
    <property type="entry name" value="Periplasmic binding protein-like II"/>
    <property type="match status" value="2"/>
</dbReference>
<feature type="domain" description="Solute-binding protein family 3/N-terminal" evidence="3">
    <location>
        <begin position="38"/>
        <end position="261"/>
    </location>
</feature>
<dbReference type="NCBIfam" id="TIGR03871">
    <property type="entry name" value="ABC_peri_MoxJ_2"/>
    <property type="match status" value="1"/>
</dbReference>
<dbReference type="SUPFAM" id="SSF53850">
    <property type="entry name" value="Periplasmic binding protein-like II"/>
    <property type="match status" value="1"/>
</dbReference>
<comment type="similarity">
    <text evidence="1">Belongs to the bacterial solute-binding protein 3 family.</text>
</comment>
<keyword evidence="5" id="KW-1185">Reference proteome</keyword>
<evidence type="ECO:0000256" key="2">
    <source>
        <dbReference type="ARBA" id="ARBA00022729"/>
    </source>
</evidence>
<evidence type="ECO:0000313" key="5">
    <source>
        <dbReference type="Proteomes" id="UP000589984"/>
    </source>
</evidence>
<proteinExistence type="inferred from homology"/>
<gene>
    <name evidence="4" type="ORF">HUO07_02120</name>
</gene>
<evidence type="ECO:0000256" key="1">
    <source>
        <dbReference type="ARBA" id="ARBA00010333"/>
    </source>
</evidence>
<evidence type="ECO:0000313" key="4">
    <source>
        <dbReference type="EMBL" id="NVF12967.1"/>
    </source>
</evidence>
<organism evidence="4 5">
    <name type="scientific">Vreelandella maris</name>
    <dbReference type="NCBI Taxonomy" id="2729617"/>
    <lineage>
        <taxon>Bacteria</taxon>
        <taxon>Pseudomonadati</taxon>
        <taxon>Pseudomonadota</taxon>
        <taxon>Gammaproteobacteria</taxon>
        <taxon>Oceanospirillales</taxon>
        <taxon>Halomonadaceae</taxon>
        <taxon>Vreelandella</taxon>
    </lineage>
</organism>
<protein>
    <submittedName>
        <fullName evidence="4">Quinoprotein dehydrogenase-associated putative ABC transporter substrate-binding protein</fullName>
    </submittedName>
</protein>
<name>A0A7Y6R9P3_9GAMM</name>
<dbReference type="AlphaFoldDB" id="A0A7Y6R9P3"/>
<dbReference type="RefSeq" id="WP_176302181.1">
    <property type="nucleotide sequence ID" value="NZ_JABWCV010000002.1"/>
</dbReference>
<dbReference type="PANTHER" id="PTHR35936">
    <property type="entry name" value="MEMBRANE-BOUND LYTIC MUREIN TRANSGLYCOSYLASE F"/>
    <property type="match status" value="1"/>
</dbReference>
<keyword evidence="2" id="KW-0732">Signal</keyword>
<dbReference type="InterPro" id="IPR001638">
    <property type="entry name" value="Solute-binding_3/MltF_N"/>
</dbReference>
<accession>A0A7Y6R9P3</accession>
<comment type="caution">
    <text evidence="4">The sequence shown here is derived from an EMBL/GenBank/DDBJ whole genome shotgun (WGS) entry which is preliminary data.</text>
</comment>
<dbReference type="Proteomes" id="UP000589984">
    <property type="component" value="Unassembled WGS sequence"/>
</dbReference>